<dbReference type="PANTHER" id="PTHR43647:SF1">
    <property type="entry name" value="3-KETO-STEROID REDUCTASE ERG27"/>
    <property type="match status" value="1"/>
</dbReference>
<evidence type="ECO:0000256" key="3">
    <source>
        <dbReference type="ARBA" id="ARBA00022955"/>
    </source>
</evidence>
<dbReference type="SUPFAM" id="SSF51735">
    <property type="entry name" value="NAD(P)-binding Rossmann-fold domains"/>
    <property type="match status" value="1"/>
</dbReference>
<sequence>MAVRKDAATAPWESVSPHEQLFVLVTGANSGIGLGLAQSLIDDFLRTRSLRSHLIVLPTTRSRSKSLETVRQLRAYATTAAQKCTRSAVSSSWRDAVARIHILSLSFDLCDLRGLRAVARALRLGTVSNPPGLEGEYLVDVRIPRLDSIICNAAYGGWSGLSYPMATWSFLTRGLVQTATWPDFKHALPTGILNERAVYNYPNEPLLGEVFCACVFGHYMLAHQLLPLLSRSTEDVERDGLAPGRIIWSSSLEAIERVFSPDDLQCLEGAGAYESAKRLTDLLSLTHTLPAAQRYSTQFLTMDDAHCDDEEEEQGAVHAETDNRKKEAAAVVVVRPRMYLSHPGIVASTLFPLPAFLFWLYRLVLVLAVGRRMGIEDATAEHIARFEEQGAACWRQLELLRTRWEKLIDDDEGDDDDDDDEEEKQQRGVQ</sequence>
<comment type="caution">
    <text evidence="9">The sequence shown here is derived from an EMBL/GenBank/DDBJ whole genome shotgun (WGS) entry which is preliminary data.</text>
</comment>
<reference evidence="9 10" key="1">
    <citation type="journal article" date="2016" name="Genome Biol. Evol.">
        <title>Divergent and convergent evolution of fungal pathogenicity.</title>
        <authorList>
            <person name="Shang Y."/>
            <person name="Xiao G."/>
            <person name="Zheng P."/>
            <person name="Cen K."/>
            <person name="Zhan S."/>
            <person name="Wang C."/>
        </authorList>
    </citation>
    <scope>NUCLEOTIDE SEQUENCE [LARGE SCALE GENOMIC DNA]</scope>
    <source>
        <strain evidence="9 10">RCEF 2490</strain>
    </source>
</reference>
<dbReference type="GO" id="GO:0005811">
    <property type="term" value="C:lipid droplet"/>
    <property type="evidence" value="ECO:0007669"/>
    <property type="project" value="TreeGrafter"/>
</dbReference>
<evidence type="ECO:0000256" key="8">
    <source>
        <dbReference type="SAM" id="Phobius"/>
    </source>
</evidence>
<keyword evidence="3" id="KW-0752">Steroid biosynthesis</keyword>
<dbReference type="Gene3D" id="3.40.50.720">
    <property type="entry name" value="NAD(P)-binding Rossmann-like Domain"/>
    <property type="match status" value="1"/>
</dbReference>
<proteinExistence type="inferred from homology"/>
<organism evidence="9 10">
    <name type="scientific">Moelleriella libera RCEF 2490</name>
    <dbReference type="NCBI Taxonomy" id="1081109"/>
    <lineage>
        <taxon>Eukaryota</taxon>
        <taxon>Fungi</taxon>
        <taxon>Dikarya</taxon>
        <taxon>Ascomycota</taxon>
        <taxon>Pezizomycotina</taxon>
        <taxon>Sordariomycetes</taxon>
        <taxon>Hypocreomycetidae</taxon>
        <taxon>Hypocreales</taxon>
        <taxon>Clavicipitaceae</taxon>
        <taxon>Moelleriella</taxon>
    </lineage>
</organism>
<dbReference type="InterPro" id="IPR036291">
    <property type="entry name" value="NAD(P)-bd_dom_sf"/>
</dbReference>
<dbReference type="InterPro" id="IPR051593">
    <property type="entry name" value="Ergosterol_Biosynth_ERG27"/>
</dbReference>
<keyword evidence="10" id="KW-1185">Reference proteome</keyword>
<keyword evidence="5" id="KW-0443">Lipid metabolism</keyword>
<evidence type="ECO:0000256" key="4">
    <source>
        <dbReference type="ARBA" id="ARBA00023002"/>
    </source>
</evidence>
<keyword evidence="4" id="KW-0560">Oxidoreductase</keyword>
<keyword evidence="2" id="KW-0521">NADP</keyword>
<evidence type="ECO:0000256" key="2">
    <source>
        <dbReference type="ARBA" id="ARBA00022857"/>
    </source>
</evidence>
<feature type="region of interest" description="Disordered" evidence="7">
    <location>
        <begin position="408"/>
        <end position="430"/>
    </location>
</feature>
<dbReference type="PANTHER" id="PTHR43647">
    <property type="entry name" value="DEHYDROGENASE"/>
    <property type="match status" value="1"/>
</dbReference>
<comment type="similarity">
    <text evidence="6">Belongs to the short-chain dehydrogenases/reductases (SDR) family. ERG27 subfamily.</text>
</comment>
<dbReference type="GO" id="GO:0005741">
    <property type="term" value="C:mitochondrial outer membrane"/>
    <property type="evidence" value="ECO:0007669"/>
    <property type="project" value="TreeGrafter"/>
</dbReference>
<name>A0A168CJX5_9HYPO</name>
<protein>
    <submittedName>
        <fullName evidence="9">3-ketosteroid reductase</fullName>
    </submittedName>
</protein>
<evidence type="ECO:0000256" key="5">
    <source>
        <dbReference type="ARBA" id="ARBA00023098"/>
    </source>
</evidence>
<dbReference type="GO" id="GO:0005789">
    <property type="term" value="C:endoplasmic reticulum membrane"/>
    <property type="evidence" value="ECO:0007669"/>
    <property type="project" value="TreeGrafter"/>
</dbReference>
<dbReference type="AlphaFoldDB" id="A0A168CJX5"/>
<evidence type="ECO:0000313" key="10">
    <source>
        <dbReference type="Proteomes" id="UP000078544"/>
    </source>
</evidence>
<keyword evidence="8" id="KW-0472">Membrane</keyword>
<gene>
    <name evidence="9" type="ORF">AAL_03924</name>
</gene>
<keyword evidence="8" id="KW-1133">Transmembrane helix</keyword>
<accession>A0A168CJX5</accession>
<feature type="compositionally biased region" description="Acidic residues" evidence="7">
    <location>
        <begin position="408"/>
        <end position="423"/>
    </location>
</feature>
<evidence type="ECO:0000256" key="7">
    <source>
        <dbReference type="SAM" id="MobiDB-lite"/>
    </source>
</evidence>
<dbReference type="Proteomes" id="UP000078544">
    <property type="component" value="Unassembled WGS sequence"/>
</dbReference>
<dbReference type="GO" id="GO:0000253">
    <property type="term" value="F:3-beta-hydroxysteroid 3-dehydrogenase (NADP+) activity"/>
    <property type="evidence" value="ECO:0007669"/>
    <property type="project" value="TreeGrafter"/>
</dbReference>
<feature type="transmembrane region" description="Helical" evidence="8">
    <location>
        <begin position="345"/>
        <end position="369"/>
    </location>
</feature>
<evidence type="ECO:0000256" key="1">
    <source>
        <dbReference type="ARBA" id="ARBA00022516"/>
    </source>
</evidence>
<dbReference type="OrthoDB" id="9989144at2759"/>
<dbReference type="EMBL" id="AZGY01000007">
    <property type="protein sequence ID" value="KZZ96695.1"/>
    <property type="molecule type" value="Genomic_DNA"/>
</dbReference>
<keyword evidence="1" id="KW-0444">Lipid biosynthesis</keyword>
<dbReference type="STRING" id="1081109.A0A168CJX5"/>
<evidence type="ECO:0000256" key="6">
    <source>
        <dbReference type="ARBA" id="ARBA00023593"/>
    </source>
</evidence>
<keyword evidence="8" id="KW-0812">Transmembrane</keyword>
<evidence type="ECO:0000313" key="9">
    <source>
        <dbReference type="EMBL" id="KZZ96695.1"/>
    </source>
</evidence>
<dbReference type="GO" id="GO:0006696">
    <property type="term" value="P:ergosterol biosynthetic process"/>
    <property type="evidence" value="ECO:0007669"/>
    <property type="project" value="TreeGrafter"/>
</dbReference>